<evidence type="ECO:0000313" key="1">
    <source>
        <dbReference type="EMBL" id="JAD33733.1"/>
    </source>
</evidence>
<name>A0A0A8Z7U5_ARUDO</name>
<organism evidence="1">
    <name type="scientific">Arundo donax</name>
    <name type="common">Giant reed</name>
    <name type="synonym">Donax arundinaceus</name>
    <dbReference type="NCBI Taxonomy" id="35708"/>
    <lineage>
        <taxon>Eukaryota</taxon>
        <taxon>Viridiplantae</taxon>
        <taxon>Streptophyta</taxon>
        <taxon>Embryophyta</taxon>
        <taxon>Tracheophyta</taxon>
        <taxon>Spermatophyta</taxon>
        <taxon>Magnoliopsida</taxon>
        <taxon>Liliopsida</taxon>
        <taxon>Poales</taxon>
        <taxon>Poaceae</taxon>
        <taxon>PACMAD clade</taxon>
        <taxon>Arundinoideae</taxon>
        <taxon>Arundineae</taxon>
        <taxon>Arundo</taxon>
    </lineage>
</organism>
<dbReference type="AlphaFoldDB" id="A0A0A8Z7U5"/>
<dbReference type="EMBL" id="GBRH01264162">
    <property type="protein sequence ID" value="JAD33733.1"/>
    <property type="molecule type" value="Transcribed_RNA"/>
</dbReference>
<reference evidence="1" key="1">
    <citation type="submission" date="2014-09" db="EMBL/GenBank/DDBJ databases">
        <authorList>
            <person name="Magalhaes I.L.F."/>
            <person name="Oliveira U."/>
            <person name="Santos F.R."/>
            <person name="Vidigal T.H.D.A."/>
            <person name="Brescovit A.D."/>
            <person name="Santos A.J."/>
        </authorList>
    </citation>
    <scope>NUCLEOTIDE SEQUENCE</scope>
    <source>
        <tissue evidence="1">Shoot tissue taken approximately 20 cm above the soil surface</tissue>
    </source>
</reference>
<sequence>MFSVSFELQFGSRWIEACTKSESESFFSLNKSRKILYHVYLQERCRLKLAMDGCLVERVEIYKWLIAIAW</sequence>
<proteinExistence type="predicted"/>
<protein>
    <submittedName>
        <fullName evidence="1">Uncharacterized protein</fullName>
    </submittedName>
</protein>
<accession>A0A0A8Z7U5</accession>
<reference evidence="1" key="2">
    <citation type="journal article" date="2015" name="Data Brief">
        <title>Shoot transcriptome of the giant reed, Arundo donax.</title>
        <authorList>
            <person name="Barrero R.A."/>
            <person name="Guerrero F.D."/>
            <person name="Moolhuijzen P."/>
            <person name="Goolsby J.A."/>
            <person name="Tidwell J."/>
            <person name="Bellgard S.E."/>
            <person name="Bellgard M.I."/>
        </authorList>
    </citation>
    <scope>NUCLEOTIDE SEQUENCE</scope>
    <source>
        <tissue evidence="1">Shoot tissue taken approximately 20 cm above the soil surface</tissue>
    </source>
</reference>